<evidence type="ECO:0000256" key="9">
    <source>
        <dbReference type="RuleBase" id="RU361169"/>
    </source>
</evidence>
<protein>
    <submittedName>
        <fullName evidence="11">Uncharacterized protein</fullName>
    </submittedName>
</protein>
<dbReference type="InterPro" id="IPR011050">
    <property type="entry name" value="Pectin_lyase_fold/virulence"/>
</dbReference>
<keyword evidence="10" id="KW-0732">Signal</keyword>
<keyword evidence="4" id="KW-0964">Secreted</keyword>
<gene>
    <name evidence="11" type="ORF">SI8410_11015243</name>
</gene>
<accession>A0A7I8L5N1</accession>
<dbReference type="OrthoDB" id="187139at2759"/>
<dbReference type="SUPFAM" id="SSF51126">
    <property type="entry name" value="Pectin lyase-like"/>
    <property type="match status" value="1"/>
</dbReference>
<feature type="chain" id="PRO_5029841657" evidence="10">
    <location>
        <begin position="27"/>
        <end position="416"/>
    </location>
</feature>
<evidence type="ECO:0000256" key="1">
    <source>
        <dbReference type="ARBA" id="ARBA00004191"/>
    </source>
</evidence>
<evidence type="ECO:0000256" key="5">
    <source>
        <dbReference type="ARBA" id="ARBA00022801"/>
    </source>
</evidence>
<evidence type="ECO:0000256" key="7">
    <source>
        <dbReference type="ARBA" id="ARBA00023316"/>
    </source>
</evidence>
<sequence length="416" mass="43127">MEKLEQTFFFLLLLLLEFFQLPPAAAVYDVVELGAAADGSADSAPPLLRAWDLACRSPLPAAVHVPVGRFLLSKVTFKGPCRSPVAVKIDGTLVAAASHGGAAASHGGAAASHGGAAASHGGAAAVDPIPERWIVFDGVRGLSITGGTLDGSGAALWACKAARRSCPTGATSLTLSNSEDVVVAGVKSVDSELYHVVVHGCRRVKLQSLQIAAPASSPNTDGVHVQMSTAVTIYGAAIRTGDDCVSVGPGTADLFIERVACGPGHGISIGSLGKTYEEEGVTNVTVTWAVFAGSSNGLRIKSWARPSTGFVKGVFFQHVLMWDVQNPIIVDQNYCPHAVSCPKQDSGVRISEVRFNDIRGSSATPVAVNFNCSRSSRCTDIFLQDVKLTFGDRPAKSSCSHVDGAASGVMSPPSCL</sequence>
<evidence type="ECO:0000256" key="3">
    <source>
        <dbReference type="ARBA" id="ARBA00022512"/>
    </source>
</evidence>
<proteinExistence type="inferred from homology"/>
<dbReference type="FunFam" id="2.160.20.10:FF:000111">
    <property type="entry name" value="Pectin lyase-like superfamily protein"/>
    <property type="match status" value="1"/>
</dbReference>
<dbReference type="InterPro" id="IPR012334">
    <property type="entry name" value="Pectin_lyas_fold"/>
</dbReference>
<evidence type="ECO:0000256" key="8">
    <source>
        <dbReference type="PROSITE-ProRule" id="PRU10052"/>
    </source>
</evidence>
<feature type="active site" evidence="8">
    <location>
        <position position="265"/>
    </location>
</feature>
<organism evidence="11 12">
    <name type="scientific">Spirodela intermedia</name>
    <name type="common">Intermediate duckweed</name>
    <dbReference type="NCBI Taxonomy" id="51605"/>
    <lineage>
        <taxon>Eukaryota</taxon>
        <taxon>Viridiplantae</taxon>
        <taxon>Streptophyta</taxon>
        <taxon>Embryophyta</taxon>
        <taxon>Tracheophyta</taxon>
        <taxon>Spermatophyta</taxon>
        <taxon>Magnoliopsida</taxon>
        <taxon>Liliopsida</taxon>
        <taxon>Araceae</taxon>
        <taxon>Lemnoideae</taxon>
        <taxon>Spirodela</taxon>
    </lineage>
</organism>
<dbReference type="PROSITE" id="PS00502">
    <property type="entry name" value="POLYGALACTURONASE"/>
    <property type="match status" value="1"/>
</dbReference>
<dbReference type="AlphaFoldDB" id="A0A7I8L5N1"/>
<keyword evidence="6 9" id="KW-0326">Glycosidase</keyword>
<evidence type="ECO:0000313" key="11">
    <source>
        <dbReference type="EMBL" id="CAA7404565.1"/>
    </source>
</evidence>
<reference evidence="11" key="1">
    <citation type="submission" date="2020-02" db="EMBL/GenBank/DDBJ databases">
        <authorList>
            <person name="Scholz U."/>
            <person name="Mascher M."/>
            <person name="Fiebig A."/>
        </authorList>
    </citation>
    <scope>NUCLEOTIDE SEQUENCE</scope>
</reference>
<comment type="subcellular location">
    <subcellularLocation>
        <location evidence="1">Secreted</location>
        <location evidence="1">Cell wall</location>
    </subcellularLocation>
</comment>
<evidence type="ECO:0000256" key="2">
    <source>
        <dbReference type="ARBA" id="ARBA00008834"/>
    </source>
</evidence>
<dbReference type="Proteomes" id="UP000663760">
    <property type="component" value="Chromosome 11"/>
</dbReference>
<feature type="signal peptide" evidence="10">
    <location>
        <begin position="1"/>
        <end position="26"/>
    </location>
</feature>
<name>A0A7I8L5N1_SPIIN</name>
<dbReference type="GO" id="GO:0004650">
    <property type="term" value="F:polygalacturonase activity"/>
    <property type="evidence" value="ECO:0007669"/>
    <property type="project" value="InterPro"/>
</dbReference>
<dbReference type="GO" id="GO:0005975">
    <property type="term" value="P:carbohydrate metabolic process"/>
    <property type="evidence" value="ECO:0007669"/>
    <property type="project" value="InterPro"/>
</dbReference>
<keyword evidence="12" id="KW-1185">Reference proteome</keyword>
<dbReference type="GO" id="GO:0071555">
    <property type="term" value="P:cell wall organization"/>
    <property type="evidence" value="ECO:0007669"/>
    <property type="project" value="UniProtKB-KW"/>
</dbReference>
<evidence type="ECO:0000256" key="6">
    <source>
        <dbReference type="ARBA" id="ARBA00023295"/>
    </source>
</evidence>
<comment type="similarity">
    <text evidence="2 9">Belongs to the glycosyl hydrolase 28 family.</text>
</comment>
<evidence type="ECO:0000256" key="10">
    <source>
        <dbReference type="SAM" id="SignalP"/>
    </source>
</evidence>
<keyword evidence="5 9" id="KW-0378">Hydrolase</keyword>
<dbReference type="InterPro" id="IPR000743">
    <property type="entry name" value="Glyco_hydro_28"/>
</dbReference>
<keyword evidence="7" id="KW-0961">Cell wall biogenesis/degradation</keyword>
<evidence type="ECO:0000313" key="12">
    <source>
        <dbReference type="Proteomes" id="UP000663760"/>
    </source>
</evidence>
<evidence type="ECO:0000256" key="4">
    <source>
        <dbReference type="ARBA" id="ARBA00022525"/>
    </source>
</evidence>
<dbReference type="Gene3D" id="2.160.20.10">
    <property type="entry name" value="Single-stranded right-handed beta-helix, Pectin lyase-like"/>
    <property type="match status" value="1"/>
</dbReference>
<keyword evidence="3" id="KW-0134">Cell wall</keyword>
<dbReference type="Pfam" id="PF00295">
    <property type="entry name" value="Glyco_hydro_28"/>
    <property type="match status" value="1"/>
</dbReference>
<dbReference type="EMBL" id="LR746274">
    <property type="protein sequence ID" value="CAA7404565.1"/>
    <property type="molecule type" value="Genomic_DNA"/>
</dbReference>
<dbReference type="PANTHER" id="PTHR31375">
    <property type="match status" value="1"/>
</dbReference>